<keyword evidence="2" id="KW-1185">Reference proteome</keyword>
<evidence type="ECO:0000313" key="2">
    <source>
        <dbReference type="Proteomes" id="UP001526430"/>
    </source>
</evidence>
<gene>
    <name evidence="1" type="ORF">OF850_12500</name>
</gene>
<name>A0ABT3NX31_9PROT</name>
<accession>A0ABT3NX31</accession>
<dbReference type="EMBL" id="JAPFQI010000009">
    <property type="protein sequence ID" value="MCW8086453.1"/>
    <property type="molecule type" value="Genomic_DNA"/>
</dbReference>
<dbReference type="RefSeq" id="WP_301590490.1">
    <property type="nucleotide sequence ID" value="NZ_JAPFQI010000009.1"/>
</dbReference>
<comment type="caution">
    <text evidence="1">The sequence shown here is derived from an EMBL/GenBank/DDBJ whole genome shotgun (WGS) entry which is preliminary data.</text>
</comment>
<protein>
    <submittedName>
        <fullName evidence="1">Uncharacterized protein</fullName>
    </submittedName>
</protein>
<organism evidence="1 2">
    <name type="scientific">Sabulicella glaciei</name>
    <dbReference type="NCBI Taxonomy" id="2984948"/>
    <lineage>
        <taxon>Bacteria</taxon>
        <taxon>Pseudomonadati</taxon>
        <taxon>Pseudomonadota</taxon>
        <taxon>Alphaproteobacteria</taxon>
        <taxon>Acetobacterales</taxon>
        <taxon>Acetobacteraceae</taxon>
        <taxon>Sabulicella</taxon>
    </lineage>
</organism>
<reference evidence="1 2" key="1">
    <citation type="submission" date="2022-10" db="EMBL/GenBank/DDBJ databases">
        <title>Roseococcus glaciei nov., sp. nov., isolated from glacier.</title>
        <authorList>
            <person name="Liu Q."/>
            <person name="Xin Y.-H."/>
        </authorList>
    </citation>
    <scope>NUCLEOTIDE SEQUENCE [LARGE SCALE GENOMIC DNA]</scope>
    <source>
        <strain evidence="1 2">MDT2-1-1</strain>
    </source>
</reference>
<sequence length="136" mass="14965">MTRRDLLLLAAAPISAELPEEFAGLPGQPVLALAVHPAVTPRLRPVTGGRQRVISDALRGEGPGIAWEEGWLSGHAHGPAHVFLAYSPISEQIAVMLWEGNRPSLFIPPRYAPWPGGLREPLRRFNPQIPDQMRFL</sequence>
<proteinExistence type="predicted"/>
<evidence type="ECO:0000313" key="1">
    <source>
        <dbReference type="EMBL" id="MCW8086453.1"/>
    </source>
</evidence>
<dbReference type="Proteomes" id="UP001526430">
    <property type="component" value="Unassembled WGS sequence"/>
</dbReference>